<dbReference type="InterPro" id="IPR049899">
    <property type="entry name" value="Znf_C2HC_C3H"/>
</dbReference>
<dbReference type="RefSeq" id="XP_001455674.1">
    <property type="nucleotide sequence ID" value="XM_001455637.1"/>
</dbReference>
<dbReference type="GeneID" id="5041459"/>
<keyword evidence="1" id="KW-0479">Metal-binding</keyword>
<keyword evidence="2" id="KW-0677">Repeat</keyword>
<dbReference type="InParanoid" id="A0DZ10"/>
<accession>A0DZ10</accession>
<dbReference type="PANTHER" id="PTHR13555">
    <property type="entry name" value="C2H2 ZINC FINGER CGI-62-RELATED"/>
    <property type="match status" value="1"/>
</dbReference>
<dbReference type="Pfam" id="PF13913">
    <property type="entry name" value="zf-C2HC_2"/>
    <property type="match status" value="1"/>
</dbReference>
<evidence type="ECO:0000256" key="6">
    <source>
        <dbReference type="SAM" id="MobiDB-lite"/>
    </source>
</evidence>
<feature type="compositionally biased region" description="Polar residues" evidence="6">
    <location>
        <begin position="201"/>
        <end position="230"/>
    </location>
</feature>
<evidence type="ECO:0000256" key="5">
    <source>
        <dbReference type="PROSITE-ProRule" id="PRU01371"/>
    </source>
</evidence>
<evidence type="ECO:0000256" key="2">
    <source>
        <dbReference type="ARBA" id="ARBA00022737"/>
    </source>
</evidence>
<dbReference type="KEGG" id="ptm:GSPATT00003246001"/>
<name>A0DZ10_PARTE</name>
<dbReference type="AlphaFoldDB" id="A0DZ10"/>
<feature type="domain" description="C2HC/C3H-type" evidence="7">
    <location>
        <begin position="26"/>
        <end position="55"/>
    </location>
</feature>
<reference evidence="8 9" key="1">
    <citation type="journal article" date="2006" name="Nature">
        <title>Global trends of whole-genome duplications revealed by the ciliate Paramecium tetraurelia.</title>
        <authorList>
            <consortium name="Genoscope"/>
            <person name="Aury J.-M."/>
            <person name="Jaillon O."/>
            <person name="Duret L."/>
            <person name="Noel B."/>
            <person name="Jubin C."/>
            <person name="Porcel B.M."/>
            <person name="Segurens B."/>
            <person name="Daubin V."/>
            <person name="Anthouard V."/>
            <person name="Aiach N."/>
            <person name="Arnaiz O."/>
            <person name="Billaut A."/>
            <person name="Beisson J."/>
            <person name="Blanc I."/>
            <person name="Bouhouche K."/>
            <person name="Camara F."/>
            <person name="Duharcourt S."/>
            <person name="Guigo R."/>
            <person name="Gogendeau D."/>
            <person name="Katinka M."/>
            <person name="Keller A.-M."/>
            <person name="Kissmehl R."/>
            <person name="Klotz C."/>
            <person name="Koll F."/>
            <person name="Le Moue A."/>
            <person name="Lepere C."/>
            <person name="Malinsky S."/>
            <person name="Nowacki M."/>
            <person name="Nowak J.K."/>
            <person name="Plattner H."/>
            <person name="Poulain J."/>
            <person name="Ruiz F."/>
            <person name="Serrano V."/>
            <person name="Zagulski M."/>
            <person name="Dessen P."/>
            <person name="Betermier M."/>
            <person name="Weissenbach J."/>
            <person name="Scarpelli C."/>
            <person name="Schachter V."/>
            <person name="Sperling L."/>
            <person name="Meyer E."/>
            <person name="Cohen J."/>
            <person name="Wincker P."/>
        </authorList>
    </citation>
    <scope>NUCLEOTIDE SEQUENCE [LARGE SCALE GENOMIC DNA]</scope>
    <source>
        <strain evidence="8 9">Stock d4-2</strain>
    </source>
</reference>
<evidence type="ECO:0000256" key="1">
    <source>
        <dbReference type="ARBA" id="ARBA00022723"/>
    </source>
</evidence>
<evidence type="ECO:0000313" key="9">
    <source>
        <dbReference type="Proteomes" id="UP000000600"/>
    </source>
</evidence>
<feature type="compositionally biased region" description="Polar residues" evidence="6">
    <location>
        <begin position="262"/>
        <end position="271"/>
    </location>
</feature>
<dbReference type="EMBL" id="CT868649">
    <property type="protein sequence ID" value="CAK88277.1"/>
    <property type="molecule type" value="Genomic_DNA"/>
</dbReference>
<dbReference type="GO" id="GO:0008270">
    <property type="term" value="F:zinc ion binding"/>
    <property type="evidence" value="ECO:0007669"/>
    <property type="project" value="UniProtKB-KW"/>
</dbReference>
<dbReference type="PANTHER" id="PTHR13555:SF68">
    <property type="entry name" value="ZINC FINGER PROTEIN 474"/>
    <property type="match status" value="1"/>
</dbReference>
<proteinExistence type="predicted"/>
<dbReference type="HOGENOM" id="CLU_784038_0_0_1"/>
<dbReference type="InterPro" id="IPR026319">
    <property type="entry name" value="ZC2HC1A/B-like"/>
</dbReference>
<dbReference type="PROSITE" id="PS52027">
    <property type="entry name" value="ZF_C2HC_C3H"/>
    <property type="match status" value="1"/>
</dbReference>
<evidence type="ECO:0000256" key="4">
    <source>
        <dbReference type="ARBA" id="ARBA00022833"/>
    </source>
</evidence>
<organism evidence="8 9">
    <name type="scientific">Paramecium tetraurelia</name>
    <dbReference type="NCBI Taxonomy" id="5888"/>
    <lineage>
        <taxon>Eukaryota</taxon>
        <taxon>Sar</taxon>
        <taxon>Alveolata</taxon>
        <taxon>Ciliophora</taxon>
        <taxon>Intramacronucleata</taxon>
        <taxon>Oligohymenophorea</taxon>
        <taxon>Peniculida</taxon>
        <taxon>Parameciidae</taxon>
        <taxon>Paramecium</taxon>
    </lineage>
</organism>
<keyword evidence="9" id="KW-1185">Reference proteome</keyword>
<feature type="compositionally biased region" description="Low complexity" evidence="6">
    <location>
        <begin position="231"/>
        <end position="256"/>
    </location>
</feature>
<keyword evidence="3 5" id="KW-0863">Zinc-finger</keyword>
<dbReference type="OMA" id="GKYNQYQ"/>
<dbReference type="OrthoDB" id="265955at2759"/>
<protein>
    <recommendedName>
        <fullName evidence="7">C2HC/C3H-type domain-containing protein</fullName>
    </recommendedName>
</protein>
<sequence>MRKNNQKTNDINLNYLNGGGFAARPKSLLCTICGREFGTASLEIHQKTCIKKYQNDLVNMDPGHRQYMPTTQQVLQKLDQEKQVRQQGGTKVGQKSQQVLYEQPQQVMALVGVNVLNNFIVQKMWKIRKHESVCIGPEPDIQKIKEQQQEQNKRAAKYLKPKKTGKWKQQHLEFQQALREMRKVRQQEIAEGRGNPFGHQQYGSSYGMQNKQQTTKSGKYNQYQTSNYRPQSKQQYQKQTQSQQQQQFSLQGYSQSVKTTHKQPNFEQQQTKMIQKSPITQMPQKQYQQSTKSSQNDVGYGRLAYNGGGASYQIAHSNVSTFSLFTQDEKQKNYDNHQKNNPYAKKNGLY</sequence>
<dbReference type="Proteomes" id="UP000000600">
    <property type="component" value="Unassembled WGS sequence"/>
</dbReference>
<keyword evidence="4" id="KW-0862">Zinc</keyword>
<evidence type="ECO:0000259" key="7">
    <source>
        <dbReference type="PROSITE" id="PS52027"/>
    </source>
</evidence>
<evidence type="ECO:0000313" key="8">
    <source>
        <dbReference type="EMBL" id="CAK88277.1"/>
    </source>
</evidence>
<evidence type="ECO:0000256" key="3">
    <source>
        <dbReference type="ARBA" id="ARBA00022771"/>
    </source>
</evidence>
<dbReference type="Gene3D" id="3.30.160.60">
    <property type="entry name" value="Classic Zinc Finger"/>
    <property type="match status" value="1"/>
</dbReference>
<feature type="region of interest" description="Disordered" evidence="6">
    <location>
        <begin position="190"/>
        <end position="271"/>
    </location>
</feature>
<gene>
    <name evidence="8" type="ORF">GSPATT00003246001</name>
</gene>